<dbReference type="AlphaFoldDB" id="A0A3B0Z8R6"/>
<evidence type="ECO:0000256" key="19">
    <source>
        <dbReference type="ARBA" id="ARBA00023209"/>
    </source>
</evidence>
<evidence type="ECO:0000256" key="11">
    <source>
        <dbReference type="ARBA" id="ARBA00022723"/>
    </source>
</evidence>
<dbReference type="Gene3D" id="1.10.287.3610">
    <property type="match status" value="1"/>
</dbReference>
<dbReference type="GO" id="GO:0006654">
    <property type="term" value="P:phosphatidic acid biosynthetic process"/>
    <property type="evidence" value="ECO:0007669"/>
    <property type="project" value="InterPro"/>
</dbReference>
<dbReference type="GO" id="GO:0005886">
    <property type="term" value="C:plasma membrane"/>
    <property type="evidence" value="ECO:0007669"/>
    <property type="project" value="UniProtKB-SubCell"/>
</dbReference>
<dbReference type="GO" id="GO:0005524">
    <property type="term" value="F:ATP binding"/>
    <property type="evidence" value="ECO:0007669"/>
    <property type="project" value="UniProtKB-KW"/>
</dbReference>
<evidence type="ECO:0000256" key="16">
    <source>
        <dbReference type="ARBA" id="ARBA00022989"/>
    </source>
</evidence>
<keyword evidence="20" id="KW-1208">Phospholipid metabolism</keyword>
<organism evidence="23">
    <name type="scientific">hydrothermal vent metagenome</name>
    <dbReference type="NCBI Taxonomy" id="652676"/>
    <lineage>
        <taxon>unclassified sequences</taxon>
        <taxon>metagenomes</taxon>
        <taxon>ecological metagenomes</taxon>
    </lineage>
</organism>
<keyword evidence="13 23" id="KW-0418">Kinase</keyword>
<evidence type="ECO:0000313" key="23">
    <source>
        <dbReference type="EMBL" id="VAW77794.1"/>
    </source>
</evidence>
<evidence type="ECO:0000256" key="7">
    <source>
        <dbReference type="ARBA" id="ARBA00022516"/>
    </source>
</evidence>
<keyword evidence="16 22" id="KW-1133">Transmembrane helix</keyword>
<dbReference type="InterPro" id="IPR033718">
    <property type="entry name" value="DAGK_prok"/>
</dbReference>
<evidence type="ECO:0000256" key="4">
    <source>
        <dbReference type="ARBA" id="ARBA00012133"/>
    </source>
</evidence>
<protein>
    <recommendedName>
        <fullName evidence="5">Diacylglycerol kinase</fullName>
        <ecNumber evidence="4">2.7.1.107</ecNumber>
    </recommendedName>
    <alternativeName>
        <fullName evidence="21">Diglyceride kinase</fullName>
    </alternativeName>
</protein>
<keyword evidence="18 22" id="KW-0472">Membrane</keyword>
<sequence length="118" mass="13236">MKKQRTGLTRIYYAIGYSWQGFRDAFKFEAAFRQELFIVVLLTPAALYFGKTGIEKALLIAMLGLVIITELLNSAIEAIVDRVGEEHHELSGRAKDIASAAVMFSIIITVVVWILILF</sequence>
<evidence type="ECO:0000256" key="21">
    <source>
        <dbReference type="ARBA" id="ARBA00031546"/>
    </source>
</evidence>
<dbReference type="GO" id="GO:0046872">
    <property type="term" value="F:metal ion binding"/>
    <property type="evidence" value="ECO:0007669"/>
    <property type="project" value="UniProtKB-KW"/>
</dbReference>
<keyword evidence="15" id="KW-0460">Magnesium</keyword>
<evidence type="ECO:0000256" key="22">
    <source>
        <dbReference type="SAM" id="Phobius"/>
    </source>
</evidence>
<dbReference type="PANTHER" id="PTHR34299">
    <property type="entry name" value="DIACYLGLYCEROL KINASE"/>
    <property type="match status" value="1"/>
</dbReference>
<evidence type="ECO:0000256" key="3">
    <source>
        <dbReference type="ARBA" id="ARBA00005967"/>
    </source>
</evidence>
<evidence type="ECO:0000256" key="17">
    <source>
        <dbReference type="ARBA" id="ARBA00023098"/>
    </source>
</evidence>
<reference evidence="23" key="1">
    <citation type="submission" date="2018-06" db="EMBL/GenBank/DDBJ databases">
        <authorList>
            <person name="Zhirakovskaya E."/>
        </authorList>
    </citation>
    <scope>NUCLEOTIDE SEQUENCE</scope>
</reference>
<proteinExistence type="inferred from homology"/>
<comment type="subcellular location">
    <subcellularLocation>
        <location evidence="2">Cell inner membrane</location>
        <topology evidence="2">Multi-pass membrane protein</topology>
    </subcellularLocation>
</comment>
<keyword evidence="14" id="KW-0067">ATP-binding</keyword>
<keyword evidence="19" id="KW-0594">Phospholipid biosynthesis</keyword>
<keyword evidence="11" id="KW-0479">Metal-binding</keyword>
<evidence type="ECO:0000256" key="13">
    <source>
        <dbReference type="ARBA" id="ARBA00022777"/>
    </source>
</evidence>
<dbReference type="EMBL" id="UOFL01000138">
    <property type="protein sequence ID" value="VAW77794.1"/>
    <property type="molecule type" value="Genomic_DNA"/>
</dbReference>
<evidence type="ECO:0000256" key="18">
    <source>
        <dbReference type="ARBA" id="ARBA00023136"/>
    </source>
</evidence>
<keyword evidence="17" id="KW-0443">Lipid metabolism</keyword>
<dbReference type="CDD" id="cd14264">
    <property type="entry name" value="DAGK_IM"/>
    <property type="match status" value="1"/>
</dbReference>
<evidence type="ECO:0000256" key="1">
    <source>
        <dbReference type="ARBA" id="ARBA00001946"/>
    </source>
</evidence>
<evidence type="ECO:0000256" key="9">
    <source>
        <dbReference type="ARBA" id="ARBA00022679"/>
    </source>
</evidence>
<keyword evidence="7" id="KW-0444">Lipid biosynthesis</keyword>
<evidence type="ECO:0000256" key="20">
    <source>
        <dbReference type="ARBA" id="ARBA00023264"/>
    </source>
</evidence>
<keyword evidence="6" id="KW-1003">Cell membrane</keyword>
<evidence type="ECO:0000256" key="14">
    <source>
        <dbReference type="ARBA" id="ARBA00022840"/>
    </source>
</evidence>
<dbReference type="GO" id="GO:0004143">
    <property type="term" value="F:ATP-dependent diacylglycerol kinase activity"/>
    <property type="evidence" value="ECO:0007669"/>
    <property type="project" value="UniProtKB-EC"/>
</dbReference>
<evidence type="ECO:0000256" key="2">
    <source>
        <dbReference type="ARBA" id="ARBA00004429"/>
    </source>
</evidence>
<keyword evidence="9 23" id="KW-0808">Transferase</keyword>
<accession>A0A3B0Z8R6</accession>
<keyword evidence="12" id="KW-0547">Nucleotide-binding</keyword>
<dbReference type="InterPro" id="IPR000829">
    <property type="entry name" value="DAGK"/>
</dbReference>
<dbReference type="InterPro" id="IPR036945">
    <property type="entry name" value="DAGK_sf"/>
</dbReference>
<keyword evidence="8" id="KW-0997">Cell inner membrane</keyword>
<evidence type="ECO:0000256" key="5">
    <source>
        <dbReference type="ARBA" id="ARBA00017575"/>
    </source>
</evidence>
<name>A0A3B0Z8R6_9ZZZZ</name>
<dbReference type="PANTHER" id="PTHR34299:SF1">
    <property type="entry name" value="DIACYLGLYCEROL KINASE"/>
    <property type="match status" value="1"/>
</dbReference>
<feature type="transmembrane region" description="Helical" evidence="22">
    <location>
        <begin position="97"/>
        <end position="116"/>
    </location>
</feature>
<dbReference type="Pfam" id="PF01219">
    <property type="entry name" value="DAGK_prokar"/>
    <property type="match status" value="1"/>
</dbReference>
<evidence type="ECO:0000256" key="12">
    <source>
        <dbReference type="ARBA" id="ARBA00022741"/>
    </source>
</evidence>
<evidence type="ECO:0000256" key="6">
    <source>
        <dbReference type="ARBA" id="ARBA00022475"/>
    </source>
</evidence>
<evidence type="ECO:0000256" key="15">
    <source>
        <dbReference type="ARBA" id="ARBA00022842"/>
    </source>
</evidence>
<dbReference type="PROSITE" id="PS01069">
    <property type="entry name" value="DAGK_PROKAR"/>
    <property type="match status" value="1"/>
</dbReference>
<evidence type="ECO:0000256" key="10">
    <source>
        <dbReference type="ARBA" id="ARBA00022692"/>
    </source>
</evidence>
<evidence type="ECO:0000256" key="8">
    <source>
        <dbReference type="ARBA" id="ARBA00022519"/>
    </source>
</evidence>
<feature type="transmembrane region" description="Helical" evidence="22">
    <location>
        <begin position="56"/>
        <end position="76"/>
    </location>
</feature>
<comment type="cofactor">
    <cofactor evidence="1">
        <name>Mg(2+)</name>
        <dbReference type="ChEBI" id="CHEBI:18420"/>
    </cofactor>
</comment>
<keyword evidence="10 22" id="KW-0812">Transmembrane</keyword>
<dbReference type="EC" id="2.7.1.107" evidence="4"/>
<gene>
    <name evidence="23" type="ORF">MNBD_GAMMA12-1071</name>
</gene>
<comment type="similarity">
    <text evidence="3">Belongs to the bacterial diacylglycerol kinase family.</text>
</comment>